<protein>
    <submittedName>
        <fullName evidence="4">CBS domain-containing protein</fullName>
    </submittedName>
</protein>
<dbReference type="InterPro" id="IPR000644">
    <property type="entry name" value="CBS_dom"/>
</dbReference>
<feature type="domain" description="CBS" evidence="3">
    <location>
        <begin position="7"/>
        <end position="63"/>
    </location>
</feature>
<dbReference type="SUPFAM" id="SSF54631">
    <property type="entry name" value="CBS-domain pair"/>
    <property type="match status" value="1"/>
</dbReference>
<evidence type="ECO:0000313" key="4">
    <source>
        <dbReference type="EMBL" id="SDJ98978.1"/>
    </source>
</evidence>
<dbReference type="PANTHER" id="PTHR43080:SF29">
    <property type="entry name" value="OS02G0818000 PROTEIN"/>
    <property type="match status" value="1"/>
</dbReference>
<accession>A0A1G8Y856</accession>
<evidence type="ECO:0000256" key="1">
    <source>
        <dbReference type="ARBA" id="ARBA00023122"/>
    </source>
</evidence>
<dbReference type="PANTHER" id="PTHR43080">
    <property type="entry name" value="CBS DOMAIN-CONTAINING PROTEIN CBSX3, MITOCHONDRIAL"/>
    <property type="match status" value="1"/>
</dbReference>
<feature type="domain" description="CBS" evidence="3">
    <location>
        <begin position="69"/>
        <end position="125"/>
    </location>
</feature>
<name>A0A1G8Y856_ACTMZ</name>
<keyword evidence="1 2" id="KW-0129">CBS domain</keyword>
<evidence type="ECO:0000259" key="3">
    <source>
        <dbReference type="PROSITE" id="PS51371"/>
    </source>
</evidence>
<dbReference type="RefSeq" id="WP_218119965.1">
    <property type="nucleotide sequence ID" value="NZ_FNFM01000003.1"/>
</dbReference>
<gene>
    <name evidence="4" type="ORF">SAMN04487820_103309</name>
</gene>
<dbReference type="AlphaFoldDB" id="A0A1G8Y856"/>
<dbReference type="EMBL" id="FNFM01000003">
    <property type="protein sequence ID" value="SDJ98978.1"/>
    <property type="molecule type" value="Genomic_DNA"/>
</dbReference>
<dbReference type="InterPro" id="IPR046342">
    <property type="entry name" value="CBS_dom_sf"/>
</dbReference>
<dbReference type="PROSITE" id="PS51371">
    <property type="entry name" value="CBS"/>
    <property type="match status" value="2"/>
</dbReference>
<evidence type="ECO:0000256" key="2">
    <source>
        <dbReference type="PROSITE-ProRule" id="PRU00703"/>
    </source>
</evidence>
<dbReference type="Gene3D" id="3.10.580.10">
    <property type="entry name" value="CBS-domain"/>
    <property type="match status" value="1"/>
</dbReference>
<dbReference type="SMART" id="SM00116">
    <property type="entry name" value="CBS"/>
    <property type="match status" value="2"/>
</dbReference>
<reference evidence="5" key="1">
    <citation type="submission" date="2016-10" db="EMBL/GenBank/DDBJ databases">
        <authorList>
            <person name="Varghese N."/>
            <person name="Submissions S."/>
        </authorList>
    </citation>
    <scope>NUCLEOTIDE SEQUENCE [LARGE SCALE GENOMIC DNA]</scope>
    <source>
        <strain evidence="5">DSM 45460</strain>
    </source>
</reference>
<dbReference type="Pfam" id="PF00571">
    <property type="entry name" value="CBS"/>
    <property type="match status" value="2"/>
</dbReference>
<sequence length="201" mass="21343">MRVWDIMRRPVVSVRSSDSAHQAAVLLTEHGYAALPVLDGEHAVVGMVSGGDLLRAQVELRAVTVAEVMSAPAVALLHDQEFPEAVRLLVASGRRSLPVLDDEAGLLGILSRGDLLRIVLTPDGILQARAQAILDGYTGTPRWHATVTDAAVIVHGPFTDEAERRLALALARTVPGIRTASLGSTLHPYGQSGQYPAEVAP</sequence>
<evidence type="ECO:0000313" key="5">
    <source>
        <dbReference type="Proteomes" id="UP000199213"/>
    </source>
</evidence>
<dbReference type="InterPro" id="IPR051257">
    <property type="entry name" value="Diverse_CBS-Domain"/>
</dbReference>
<proteinExistence type="predicted"/>
<dbReference type="Proteomes" id="UP000199213">
    <property type="component" value="Unassembled WGS sequence"/>
</dbReference>
<keyword evidence="5" id="KW-1185">Reference proteome</keyword>
<organism evidence="4 5">
    <name type="scientific">Actinopolyspora mzabensis</name>
    <dbReference type="NCBI Taxonomy" id="995066"/>
    <lineage>
        <taxon>Bacteria</taxon>
        <taxon>Bacillati</taxon>
        <taxon>Actinomycetota</taxon>
        <taxon>Actinomycetes</taxon>
        <taxon>Actinopolysporales</taxon>
        <taxon>Actinopolysporaceae</taxon>
        <taxon>Actinopolyspora</taxon>
    </lineage>
</organism>